<dbReference type="InterPro" id="IPR004252">
    <property type="entry name" value="Probable_transposase_24"/>
</dbReference>
<feature type="compositionally biased region" description="Basic residues" evidence="2">
    <location>
        <begin position="88"/>
        <end position="97"/>
    </location>
</feature>
<dbReference type="PANTHER" id="PTHR33985:SF29">
    <property type="entry name" value="FAS1 DOMAIN-CONTAINING PROTEIN"/>
    <property type="match status" value="1"/>
</dbReference>
<feature type="compositionally biased region" description="Basic residues" evidence="2">
    <location>
        <begin position="37"/>
        <end position="47"/>
    </location>
</feature>
<evidence type="ECO:0000256" key="2">
    <source>
        <dbReference type="SAM" id="MobiDB-lite"/>
    </source>
</evidence>
<comment type="similarity">
    <text evidence="1">Belongs to the fasciclin-like AGP family.</text>
</comment>
<dbReference type="Gene3D" id="2.30.180.10">
    <property type="entry name" value="FAS1 domain"/>
    <property type="match status" value="1"/>
</dbReference>
<dbReference type="SMART" id="SM00554">
    <property type="entry name" value="FAS1"/>
    <property type="match status" value="1"/>
</dbReference>
<dbReference type="EMBL" id="JADFTS010000009">
    <property type="protein sequence ID" value="KAF9590087.1"/>
    <property type="molecule type" value="Genomic_DNA"/>
</dbReference>
<keyword evidence="3" id="KW-0472">Membrane</keyword>
<evidence type="ECO:0000256" key="3">
    <source>
        <dbReference type="SAM" id="Phobius"/>
    </source>
</evidence>
<dbReference type="OrthoDB" id="1893649at2759"/>
<accession>A0A835H1K3</accession>
<dbReference type="InterPro" id="IPR000782">
    <property type="entry name" value="FAS1_domain"/>
</dbReference>
<keyword evidence="3" id="KW-0812">Transmembrane</keyword>
<dbReference type="SUPFAM" id="SSF82153">
    <property type="entry name" value="FAS1 domain"/>
    <property type="match status" value="1"/>
</dbReference>
<proteinExistence type="inferred from homology"/>
<dbReference type="Pfam" id="PF03004">
    <property type="entry name" value="Transposase_24"/>
    <property type="match status" value="1"/>
</dbReference>
<dbReference type="PROSITE" id="PS50213">
    <property type="entry name" value="FAS1"/>
    <property type="match status" value="1"/>
</dbReference>
<feature type="domain" description="FAS1" evidence="4">
    <location>
        <begin position="206"/>
        <end position="357"/>
    </location>
</feature>
<feature type="compositionally biased region" description="Acidic residues" evidence="2">
    <location>
        <begin position="56"/>
        <end position="65"/>
    </location>
</feature>
<evidence type="ECO:0000313" key="6">
    <source>
        <dbReference type="Proteomes" id="UP000631114"/>
    </source>
</evidence>
<feature type="region of interest" description="Disordered" evidence="2">
    <location>
        <begin position="37"/>
        <end position="135"/>
    </location>
</feature>
<dbReference type="Pfam" id="PF02469">
    <property type="entry name" value="Fasciclin"/>
    <property type="match status" value="1"/>
</dbReference>
<dbReference type="PANTHER" id="PTHR33985">
    <property type="entry name" value="OS02G0491300 PROTEIN-RELATED"/>
    <property type="match status" value="1"/>
</dbReference>
<evidence type="ECO:0000256" key="1">
    <source>
        <dbReference type="ARBA" id="ARBA00007843"/>
    </source>
</evidence>
<dbReference type="Proteomes" id="UP000631114">
    <property type="component" value="Unassembled WGS sequence"/>
</dbReference>
<sequence>MDELRKQNKQLSRNRNLLWKRHVEKFSEWLREKSFKKVVKRSRTKRNSSHDLSDKDLDDEDYCNDEDGKLESSNPSSKESHLSSKTLRGSRRSKLKSQKFQEMREKQDLPHTCSRQGYAPRVRMQKESPNPSSITRVDVWCKGHTKKNGKPSNSRVAERMKKIKEIRNAAASDSHNHSIQNDALSQVLGPDRYGRGVRMKVEEVVDRKQVIQINYCSNYFTFAGYIDDGYSDAMSLTLEMTLPTLISSALSNNNAATVTIFCPADEAFFSLKYPQPPLTLLKYHVSPMKIEKEDLESTLSHGSKIDTLLHGHPLVVSTLEHVQNNASINNVKIKQWDIYNDGHVIVHGVENFFDPAYQTILYPWYDIFQSGNSRMYGASSYGVYEDIISFIDRYRKLIYIVFGVAILSVAMWCVVELVNRCRFVRRRNQSGYWSIDRVM</sequence>
<feature type="transmembrane region" description="Helical" evidence="3">
    <location>
        <begin position="397"/>
        <end position="418"/>
    </location>
</feature>
<feature type="compositionally biased region" description="Basic and acidic residues" evidence="2">
    <location>
        <begin position="99"/>
        <end position="109"/>
    </location>
</feature>
<name>A0A835H1K3_9MAGN</name>
<dbReference type="InterPro" id="IPR036378">
    <property type="entry name" value="FAS1_dom_sf"/>
</dbReference>
<evidence type="ECO:0000259" key="4">
    <source>
        <dbReference type="PROSITE" id="PS50213"/>
    </source>
</evidence>
<comment type="caution">
    <text evidence="5">The sequence shown here is derived from an EMBL/GenBank/DDBJ whole genome shotgun (WGS) entry which is preliminary data.</text>
</comment>
<dbReference type="InterPro" id="IPR052806">
    <property type="entry name" value="Fasciclin-like_AGP"/>
</dbReference>
<keyword evidence="6" id="KW-1185">Reference proteome</keyword>
<dbReference type="AlphaFoldDB" id="A0A835H1K3"/>
<protein>
    <recommendedName>
        <fullName evidence="4">FAS1 domain-containing protein</fullName>
    </recommendedName>
</protein>
<organism evidence="5 6">
    <name type="scientific">Coptis chinensis</name>
    <dbReference type="NCBI Taxonomy" id="261450"/>
    <lineage>
        <taxon>Eukaryota</taxon>
        <taxon>Viridiplantae</taxon>
        <taxon>Streptophyta</taxon>
        <taxon>Embryophyta</taxon>
        <taxon>Tracheophyta</taxon>
        <taxon>Spermatophyta</taxon>
        <taxon>Magnoliopsida</taxon>
        <taxon>Ranunculales</taxon>
        <taxon>Ranunculaceae</taxon>
        <taxon>Coptidoideae</taxon>
        <taxon>Coptis</taxon>
    </lineage>
</organism>
<keyword evidence="3" id="KW-1133">Transmembrane helix</keyword>
<feature type="compositionally biased region" description="Polar residues" evidence="2">
    <location>
        <begin position="71"/>
        <end position="87"/>
    </location>
</feature>
<gene>
    <name evidence="5" type="ORF">IFM89_030668</name>
</gene>
<reference evidence="5 6" key="1">
    <citation type="submission" date="2020-10" db="EMBL/GenBank/DDBJ databases">
        <title>The Coptis chinensis genome and diversification of protoberbering-type alkaloids.</title>
        <authorList>
            <person name="Wang B."/>
            <person name="Shu S."/>
            <person name="Song C."/>
            <person name="Liu Y."/>
        </authorList>
    </citation>
    <scope>NUCLEOTIDE SEQUENCE [LARGE SCALE GENOMIC DNA]</scope>
    <source>
        <strain evidence="5">HL-2020</strain>
        <tissue evidence="5">Leaf</tissue>
    </source>
</reference>
<evidence type="ECO:0000313" key="5">
    <source>
        <dbReference type="EMBL" id="KAF9590087.1"/>
    </source>
</evidence>